<organism evidence="1 2">
    <name type="scientific">Paramecium sonneborni</name>
    <dbReference type="NCBI Taxonomy" id="65129"/>
    <lineage>
        <taxon>Eukaryota</taxon>
        <taxon>Sar</taxon>
        <taxon>Alveolata</taxon>
        <taxon>Ciliophora</taxon>
        <taxon>Intramacronucleata</taxon>
        <taxon>Oligohymenophorea</taxon>
        <taxon>Peniculida</taxon>
        <taxon>Parameciidae</taxon>
        <taxon>Paramecium</taxon>
    </lineage>
</organism>
<proteinExistence type="predicted"/>
<dbReference type="AlphaFoldDB" id="A0A8S1PH95"/>
<evidence type="ECO:0000313" key="1">
    <source>
        <dbReference type="EMBL" id="CAD8102557.1"/>
    </source>
</evidence>
<accession>A0A8S1PH95</accession>
<dbReference type="EMBL" id="CAJJDN010000078">
    <property type="protein sequence ID" value="CAD8102557.1"/>
    <property type="molecule type" value="Genomic_DNA"/>
</dbReference>
<sequence length="47" mass="5958">MEIQRWFEIQEFNHPLQKCLQKQFLWFLQSLGKQLSFQKIYQIQKQE</sequence>
<reference evidence="1" key="1">
    <citation type="submission" date="2021-01" db="EMBL/GenBank/DDBJ databases">
        <authorList>
            <consortium name="Genoscope - CEA"/>
            <person name="William W."/>
        </authorList>
    </citation>
    <scope>NUCLEOTIDE SEQUENCE</scope>
</reference>
<protein>
    <submittedName>
        <fullName evidence="1">Uncharacterized protein</fullName>
    </submittedName>
</protein>
<name>A0A8S1PH95_9CILI</name>
<comment type="caution">
    <text evidence="1">The sequence shown here is derived from an EMBL/GenBank/DDBJ whole genome shotgun (WGS) entry which is preliminary data.</text>
</comment>
<dbReference type="Proteomes" id="UP000692954">
    <property type="component" value="Unassembled WGS sequence"/>
</dbReference>
<evidence type="ECO:0000313" key="2">
    <source>
        <dbReference type="Proteomes" id="UP000692954"/>
    </source>
</evidence>
<keyword evidence="2" id="KW-1185">Reference proteome</keyword>
<gene>
    <name evidence="1" type="ORF">PSON_ATCC_30995.1.T0780077</name>
</gene>